<evidence type="ECO:0000313" key="2">
    <source>
        <dbReference type="Proteomes" id="UP000199600"/>
    </source>
</evidence>
<proteinExistence type="predicted"/>
<evidence type="ECO:0000313" key="1">
    <source>
        <dbReference type="EMBL" id="SBT11184.1"/>
    </source>
</evidence>
<dbReference type="AlphaFoldDB" id="A0A1A8Y217"/>
<sequence>MKTAPSAGGRLNAGGDVAWLKQSICGGRNVKLEVEVRDVLLRYSKHPGKKVIKEV</sequence>
<name>A0A1A8Y217_9RHOO</name>
<keyword evidence="2" id="KW-1185">Reference proteome</keyword>
<protein>
    <submittedName>
        <fullName evidence="1">Uncharacterized protein</fullName>
    </submittedName>
</protein>
<organism evidence="1 2">
    <name type="scientific">Candidatus Propionivibrio aalborgensis</name>
    <dbReference type="NCBI Taxonomy" id="1860101"/>
    <lineage>
        <taxon>Bacteria</taxon>
        <taxon>Pseudomonadati</taxon>
        <taxon>Pseudomonadota</taxon>
        <taxon>Betaproteobacteria</taxon>
        <taxon>Rhodocyclales</taxon>
        <taxon>Rhodocyclaceae</taxon>
        <taxon>Propionivibrio</taxon>
    </lineage>
</organism>
<dbReference type="Proteomes" id="UP000199600">
    <property type="component" value="Unassembled WGS sequence"/>
</dbReference>
<dbReference type="EMBL" id="FLQY01000399">
    <property type="protein sequence ID" value="SBT11184.1"/>
    <property type="molecule type" value="Genomic_DNA"/>
</dbReference>
<accession>A0A1A8Y217</accession>
<gene>
    <name evidence="1" type="ORF">PROAA_930011</name>
</gene>
<reference evidence="1 2" key="1">
    <citation type="submission" date="2016-06" db="EMBL/GenBank/DDBJ databases">
        <authorList>
            <person name="Kjaerup R.B."/>
            <person name="Dalgaard T.S."/>
            <person name="Juul-Madsen H.R."/>
        </authorList>
    </citation>
    <scope>NUCLEOTIDE SEQUENCE [LARGE SCALE GENOMIC DNA]</scope>
    <source>
        <strain evidence="1">2</strain>
    </source>
</reference>